<dbReference type="HOGENOM" id="CLU_1138224_0_0_1"/>
<dbReference type="InParanoid" id="E9EIU6"/>
<proteinExistence type="predicted"/>
<dbReference type="OrthoDB" id="4892292at2759"/>
<dbReference type="AlphaFoldDB" id="E9EIU6"/>
<reference evidence="2 3" key="1">
    <citation type="journal article" date="2011" name="PLoS Genet.">
        <title>Genome sequencing and comparative transcriptomics of the model entomopathogenic fungi Metarhizium anisopliae and M. acridum.</title>
        <authorList>
            <person name="Gao Q."/>
            <person name="Jin K."/>
            <person name="Ying S.H."/>
            <person name="Zhang Y."/>
            <person name="Xiao G."/>
            <person name="Shang Y."/>
            <person name="Duan Z."/>
            <person name="Hu X."/>
            <person name="Xie X.Q."/>
            <person name="Zhou G."/>
            <person name="Peng G."/>
            <person name="Luo Z."/>
            <person name="Huang W."/>
            <person name="Wang B."/>
            <person name="Fang W."/>
            <person name="Wang S."/>
            <person name="Zhong Y."/>
            <person name="Ma L.J."/>
            <person name="St Leger R.J."/>
            <person name="Zhao G.P."/>
            <person name="Pei Y."/>
            <person name="Feng M.G."/>
            <person name="Xia Y."/>
            <person name="Wang C."/>
        </authorList>
    </citation>
    <scope>NUCLEOTIDE SEQUENCE [LARGE SCALE GENOMIC DNA]</scope>
    <source>
        <strain evidence="2 3">CQMa 102</strain>
    </source>
</reference>
<dbReference type="Proteomes" id="UP000002499">
    <property type="component" value="Unassembled WGS sequence"/>
</dbReference>
<keyword evidence="3" id="KW-1185">Reference proteome</keyword>
<feature type="signal peptide" evidence="1">
    <location>
        <begin position="1"/>
        <end position="19"/>
    </location>
</feature>
<dbReference type="EMBL" id="GL698661">
    <property type="protein sequence ID" value="EFY84162.1"/>
    <property type="molecule type" value="Genomic_DNA"/>
</dbReference>
<feature type="chain" id="PRO_5003238909" evidence="1">
    <location>
        <begin position="20"/>
        <end position="244"/>
    </location>
</feature>
<evidence type="ECO:0000313" key="3">
    <source>
        <dbReference type="Proteomes" id="UP000002499"/>
    </source>
</evidence>
<accession>E9EIU6</accession>
<name>E9EIU6_METAQ</name>
<evidence type="ECO:0000313" key="2">
    <source>
        <dbReference type="EMBL" id="EFY84162.1"/>
    </source>
</evidence>
<gene>
    <name evidence="2" type="ORF">MAC_09794</name>
</gene>
<organism evidence="3">
    <name type="scientific">Metarhizium acridum (strain CQMa 102)</name>
    <dbReference type="NCBI Taxonomy" id="655827"/>
    <lineage>
        <taxon>Eukaryota</taxon>
        <taxon>Fungi</taxon>
        <taxon>Dikarya</taxon>
        <taxon>Ascomycota</taxon>
        <taxon>Pezizomycotina</taxon>
        <taxon>Sordariomycetes</taxon>
        <taxon>Hypocreomycetidae</taxon>
        <taxon>Hypocreales</taxon>
        <taxon>Clavicipitaceae</taxon>
        <taxon>Metarhizium</taxon>
    </lineage>
</organism>
<dbReference type="eggNOG" id="ENOG502RMP6">
    <property type="taxonomic scope" value="Eukaryota"/>
</dbReference>
<dbReference type="OMA" id="SANTQCA"/>
<keyword evidence="1" id="KW-0732">Signal</keyword>
<protein>
    <submittedName>
        <fullName evidence="2">Uncharacterized protein</fullName>
    </submittedName>
</protein>
<sequence length="244" mass="25074">MRFIQAAALAFGLLDLAIAQNWPNQCFCPGVYCNNDSPQCTPDGANATLTLCCASGQIAFNGKCVSRGSQLCSDGETICSGPESQCAVDTNGKSICCARGQVAVHGKCVAPGSNPCSDGKTVCSGTKSQCAVDASGKSKCVEPGSNACSDGKTVCSGAKSQCTVNVTVFGDGSGGALSNPICCAPGEKAINGRCFPGKAKVMPCYRGVCDWGQGEYSAWNEGNADSRCCKLNEYYKGNSCVRKP</sequence>
<evidence type="ECO:0000256" key="1">
    <source>
        <dbReference type="SAM" id="SignalP"/>
    </source>
</evidence>